<evidence type="ECO:0000256" key="2">
    <source>
        <dbReference type="ARBA" id="ARBA00022670"/>
    </source>
</evidence>
<dbReference type="PROSITE" id="PS00758">
    <property type="entry name" value="ARGE_DAPE_CPG2_1"/>
    <property type="match status" value="1"/>
</dbReference>
<keyword evidence="3" id="KW-0479">Metal-binding</keyword>
<dbReference type="InterPro" id="IPR036264">
    <property type="entry name" value="Bact_exopeptidase_dim_dom"/>
</dbReference>
<dbReference type="InterPro" id="IPR011650">
    <property type="entry name" value="Peptidase_M20_dimer"/>
</dbReference>
<proteinExistence type="inferred from homology"/>
<dbReference type="GO" id="GO:0009014">
    <property type="term" value="F:succinyl-diaminopimelate desuccinylase activity"/>
    <property type="evidence" value="ECO:0007669"/>
    <property type="project" value="UniProtKB-EC"/>
</dbReference>
<dbReference type="GO" id="GO:0006508">
    <property type="term" value="P:proteolysis"/>
    <property type="evidence" value="ECO:0007669"/>
    <property type="project" value="UniProtKB-KW"/>
</dbReference>
<sequence>MEEIKNNHCSIDILAASERLSRALQYRTISFENTDQINKSEFLSFRTFLEEAFPNVFEKFKIELINEMSILLKWEGIGHNAGSILLMAHMDVAPVEVGTENDWRYPPFSGELSDGYIWGRGALDMKSHLMGILEAAEELLKNDFKPQNTIYLAFGHDEEIGGRNGNAHIAAYLASKGIALSAVLDEGGFILKNAVSAVTKPVALIGVAEKGNTTLELISSAAGGHSSIPPRHTAIGKLSAAIYRLERKQFRTKLDGAAKQFFNAIIPEMSLIKRIVFKNLWLFKPLILRVLTKSETTNALIRNTVAVTMIEGGVKENVLPQQAKAIINFRILPGESINGIKEKVEKIAGRDGIKVKIKENSFNPSGVSSSSSQEFRTISKVVKSVFSETIAAPYLTVGLTDSRYYQKISSQIYRFSPIEISMEDLNTIHGVNEKISMEAYEKLLRFFYLLVEEF</sequence>
<evidence type="ECO:0000313" key="7">
    <source>
        <dbReference type="EMBL" id="OPX44517.1"/>
    </source>
</evidence>
<dbReference type="EMBL" id="MZGX01000008">
    <property type="protein sequence ID" value="OPX44517.1"/>
    <property type="molecule type" value="Genomic_DNA"/>
</dbReference>
<dbReference type="RefSeq" id="WP_165755698.1">
    <property type="nucleotide sequence ID" value="NZ_MZGX01000008.1"/>
</dbReference>
<evidence type="ECO:0000313" key="8">
    <source>
        <dbReference type="Proteomes" id="UP000191554"/>
    </source>
</evidence>
<evidence type="ECO:0000256" key="1">
    <source>
        <dbReference type="ARBA" id="ARBA00006247"/>
    </source>
</evidence>
<evidence type="ECO:0000256" key="4">
    <source>
        <dbReference type="ARBA" id="ARBA00022801"/>
    </source>
</evidence>
<evidence type="ECO:0000256" key="3">
    <source>
        <dbReference type="ARBA" id="ARBA00022723"/>
    </source>
</evidence>
<keyword evidence="5" id="KW-0862">Zinc</keyword>
<comment type="caution">
    <text evidence="7">The sequence shown here is derived from an EMBL/GenBank/DDBJ whole genome shotgun (WGS) entry which is preliminary data.</text>
</comment>
<evidence type="ECO:0000259" key="6">
    <source>
        <dbReference type="Pfam" id="PF07687"/>
    </source>
</evidence>
<dbReference type="Proteomes" id="UP000191554">
    <property type="component" value="Unassembled WGS sequence"/>
</dbReference>
<reference evidence="7 8" key="1">
    <citation type="submission" date="2017-03" db="EMBL/GenBank/DDBJ databases">
        <title>Genome sequence of Clostridium hungatei DSM 14427.</title>
        <authorList>
            <person name="Poehlein A."/>
            <person name="Daniel R."/>
        </authorList>
    </citation>
    <scope>NUCLEOTIDE SEQUENCE [LARGE SCALE GENOMIC DNA]</scope>
    <source>
        <strain evidence="7 8">DSM 14427</strain>
    </source>
</reference>
<dbReference type="InterPro" id="IPR047177">
    <property type="entry name" value="Pept_M20A"/>
</dbReference>
<name>A0A1V4SMP1_RUMHU</name>
<dbReference type="FunFam" id="3.40.630.10:FF:000027">
    <property type="entry name" value="N-fatty-acyl-amino acid synthase/hydrolase PM20D1"/>
    <property type="match status" value="1"/>
</dbReference>
<comment type="similarity">
    <text evidence="1">Belongs to the peptidase M20A family.</text>
</comment>
<dbReference type="PANTHER" id="PTHR45962">
    <property type="entry name" value="N-FATTY-ACYL-AMINO ACID SYNTHASE/HYDROLASE PM20D1"/>
    <property type="match status" value="1"/>
</dbReference>
<accession>A0A1V4SMP1</accession>
<dbReference type="PANTHER" id="PTHR45962:SF1">
    <property type="entry name" value="N-FATTY-ACYL-AMINO ACID SYNTHASE_HYDROLASE PM20D1"/>
    <property type="match status" value="1"/>
</dbReference>
<dbReference type="InterPro" id="IPR002933">
    <property type="entry name" value="Peptidase_M20"/>
</dbReference>
<dbReference type="AlphaFoldDB" id="A0A1V4SMP1"/>
<dbReference type="Gene3D" id="1.10.150.900">
    <property type="match status" value="1"/>
</dbReference>
<gene>
    <name evidence="7" type="primary">dapE_1</name>
    <name evidence="7" type="ORF">CLHUN_15100</name>
</gene>
<dbReference type="GO" id="GO:0008233">
    <property type="term" value="F:peptidase activity"/>
    <property type="evidence" value="ECO:0007669"/>
    <property type="project" value="UniProtKB-KW"/>
</dbReference>
<organism evidence="7 8">
    <name type="scientific">Ruminiclostridium hungatei</name>
    <name type="common">Clostridium hungatei</name>
    <dbReference type="NCBI Taxonomy" id="48256"/>
    <lineage>
        <taxon>Bacteria</taxon>
        <taxon>Bacillati</taxon>
        <taxon>Bacillota</taxon>
        <taxon>Clostridia</taxon>
        <taxon>Eubacteriales</taxon>
        <taxon>Oscillospiraceae</taxon>
        <taxon>Ruminiclostridium</taxon>
    </lineage>
</organism>
<dbReference type="Gene3D" id="3.30.70.360">
    <property type="match status" value="1"/>
</dbReference>
<keyword evidence="8" id="KW-1185">Reference proteome</keyword>
<dbReference type="Gene3D" id="3.40.630.10">
    <property type="entry name" value="Zn peptidases"/>
    <property type="match status" value="1"/>
</dbReference>
<keyword evidence="2" id="KW-0645">Protease</keyword>
<dbReference type="InterPro" id="IPR001261">
    <property type="entry name" value="ArgE/DapE_CS"/>
</dbReference>
<dbReference type="GO" id="GO:0046872">
    <property type="term" value="F:metal ion binding"/>
    <property type="evidence" value="ECO:0007669"/>
    <property type="project" value="UniProtKB-KW"/>
</dbReference>
<dbReference type="SUPFAM" id="SSF55031">
    <property type="entry name" value="Bacterial exopeptidase dimerisation domain"/>
    <property type="match status" value="1"/>
</dbReference>
<dbReference type="STRING" id="48256.CLHUN_15100"/>
<evidence type="ECO:0000256" key="5">
    <source>
        <dbReference type="ARBA" id="ARBA00022833"/>
    </source>
</evidence>
<dbReference type="Pfam" id="PF01546">
    <property type="entry name" value="Peptidase_M20"/>
    <property type="match status" value="1"/>
</dbReference>
<dbReference type="Pfam" id="PF07687">
    <property type="entry name" value="M20_dimer"/>
    <property type="match status" value="1"/>
</dbReference>
<dbReference type="PIRSF" id="PIRSF036696">
    <property type="entry name" value="ACY-1"/>
    <property type="match status" value="1"/>
</dbReference>
<dbReference type="EC" id="3.5.1.18" evidence="7"/>
<keyword evidence="4 7" id="KW-0378">Hydrolase</keyword>
<feature type="domain" description="Peptidase M20 dimerisation" evidence="6">
    <location>
        <begin position="208"/>
        <end position="351"/>
    </location>
</feature>
<dbReference type="SUPFAM" id="SSF53187">
    <property type="entry name" value="Zn-dependent exopeptidases"/>
    <property type="match status" value="1"/>
</dbReference>
<protein>
    <submittedName>
        <fullName evidence="7">Succinyl-diaminopimelate desuccinylase</fullName>
        <ecNumber evidence="7">3.5.1.18</ecNumber>
    </submittedName>
</protein>